<keyword evidence="1" id="KW-0812">Transmembrane</keyword>
<evidence type="ECO:0000313" key="3">
    <source>
        <dbReference type="Proteomes" id="UP001060336"/>
    </source>
</evidence>
<keyword evidence="1" id="KW-0472">Membrane</keyword>
<accession>A0A9J7AUT8</accession>
<feature type="transmembrane region" description="Helical" evidence="1">
    <location>
        <begin position="22"/>
        <end position="39"/>
    </location>
</feature>
<evidence type="ECO:0000313" key="2">
    <source>
        <dbReference type="EMBL" id="UUX50084.1"/>
    </source>
</evidence>
<dbReference type="Proteomes" id="UP001060336">
    <property type="component" value="Chromosome"/>
</dbReference>
<gene>
    <name evidence="2" type="ORF">NUH88_22200</name>
</gene>
<dbReference type="KEGG" id="naci:NUH88_22200"/>
<evidence type="ECO:0000256" key="1">
    <source>
        <dbReference type="SAM" id="Phobius"/>
    </source>
</evidence>
<dbReference type="RefSeq" id="WP_257769093.1">
    <property type="nucleotide sequence ID" value="NZ_CP102480.1"/>
</dbReference>
<dbReference type="AlphaFoldDB" id="A0A9J7AUT8"/>
<organism evidence="2 3">
    <name type="scientific">Nisaea acidiphila</name>
    <dbReference type="NCBI Taxonomy" id="1862145"/>
    <lineage>
        <taxon>Bacteria</taxon>
        <taxon>Pseudomonadati</taxon>
        <taxon>Pseudomonadota</taxon>
        <taxon>Alphaproteobacteria</taxon>
        <taxon>Rhodospirillales</taxon>
        <taxon>Thalassobaculaceae</taxon>
        <taxon>Nisaea</taxon>
    </lineage>
</organism>
<reference evidence="2" key="1">
    <citation type="submission" date="2022-08" db="EMBL/GenBank/DDBJ databases">
        <title>Nisaea acidiphila sp. nov., isolated from a marine algal debris and emended description of the genus Nisaea Urios et al. 2008.</title>
        <authorList>
            <person name="Kwon K."/>
        </authorList>
    </citation>
    <scope>NUCLEOTIDE SEQUENCE</scope>
    <source>
        <strain evidence="2">MEBiC11861</strain>
    </source>
</reference>
<keyword evidence="1" id="KW-1133">Transmembrane helix</keyword>
<name>A0A9J7AUT8_9PROT</name>
<dbReference type="EMBL" id="CP102480">
    <property type="protein sequence ID" value="UUX50084.1"/>
    <property type="molecule type" value="Genomic_DNA"/>
</dbReference>
<protein>
    <submittedName>
        <fullName evidence="2">Uncharacterized protein</fullName>
    </submittedName>
</protein>
<keyword evidence="3" id="KW-1185">Reference proteome</keyword>
<proteinExistence type="predicted"/>
<sequence>MTDDQNGTEEEGERRRWRVSEFIGLGFFLLAAAAILPLVRDSYILQDVWVAVCGAIGLN</sequence>